<dbReference type="Gene3D" id="3.40.50.2300">
    <property type="match status" value="1"/>
</dbReference>
<evidence type="ECO:0000313" key="1">
    <source>
        <dbReference type="EMBL" id="SKB45868.1"/>
    </source>
</evidence>
<organism evidence="1 2">
    <name type="scientific">Dyadobacter psychrophilus</name>
    <dbReference type="NCBI Taxonomy" id="651661"/>
    <lineage>
        <taxon>Bacteria</taxon>
        <taxon>Pseudomonadati</taxon>
        <taxon>Bacteroidota</taxon>
        <taxon>Cytophagia</taxon>
        <taxon>Cytophagales</taxon>
        <taxon>Spirosomataceae</taxon>
        <taxon>Dyadobacter</taxon>
    </lineage>
</organism>
<protein>
    <recommendedName>
        <fullName evidence="3">Response regulatory domain-containing protein</fullName>
    </recommendedName>
</protein>
<dbReference type="OrthoDB" id="677818at2"/>
<dbReference type="SUPFAM" id="SSF52172">
    <property type="entry name" value="CheY-like"/>
    <property type="match status" value="1"/>
</dbReference>
<reference evidence="2" key="1">
    <citation type="submission" date="2017-02" db="EMBL/GenBank/DDBJ databases">
        <authorList>
            <person name="Varghese N."/>
            <person name="Submissions S."/>
        </authorList>
    </citation>
    <scope>NUCLEOTIDE SEQUENCE [LARGE SCALE GENOMIC DNA]</scope>
    <source>
        <strain evidence="2">DSM 22270</strain>
    </source>
</reference>
<evidence type="ECO:0008006" key="3">
    <source>
        <dbReference type="Google" id="ProtNLM"/>
    </source>
</evidence>
<proteinExistence type="predicted"/>
<keyword evidence="2" id="KW-1185">Reference proteome</keyword>
<name>A0A1T5BF53_9BACT</name>
<dbReference type="RefSeq" id="WP_082212904.1">
    <property type="nucleotide sequence ID" value="NZ_FUZA01000001.1"/>
</dbReference>
<gene>
    <name evidence="1" type="ORF">SAMN05660293_00303</name>
</gene>
<dbReference type="STRING" id="651661.SAMN05660293_00303"/>
<dbReference type="InterPro" id="IPR011006">
    <property type="entry name" value="CheY-like_superfamily"/>
</dbReference>
<sequence>MANVNILVLADHAEILETIIRLINKNEGWNGTGAASYDEAREALKINKFDLVLLGVGVDDEAESQILRLCESIAPKTVCMRHYGGGSGLLSSEIQHALAQR</sequence>
<dbReference type="EMBL" id="FUZA01000001">
    <property type="protein sequence ID" value="SKB45868.1"/>
    <property type="molecule type" value="Genomic_DNA"/>
</dbReference>
<dbReference type="AlphaFoldDB" id="A0A1T5BF53"/>
<accession>A0A1T5BF53</accession>
<dbReference type="Proteomes" id="UP000190897">
    <property type="component" value="Unassembled WGS sequence"/>
</dbReference>
<evidence type="ECO:0000313" key="2">
    <source>
        <dbReference type="Proteomes" id="UP000190897"/>
    </source>
</evidence>